<dbReference type="AlphaFoldDB" id="A0A3G8ZZQ8"/>
<reference evidence="14 15" key="2">
    <citation type="submission" date="2018-12" db="EMBL/GenBank/DDBJ databases">
        <title>Nakamurella antarcticus sp. nov., isolated from Antarctica South Shetland Islands soil.</title>
        <authorList>
            <person name="Peng F."/>
        </authorList>
    </citation>
    <scope>NUCLEOTIDE SEQUENCE [LARGE SCALE GENOMIC DNA]</scope>
    <source>
        <strain evidence="14 15">S14-144</strain>
    </source>
</reference>
<evidence type="ECO:0000313" key="15">
    <source>
        <dbReference type="Proteomes" id="UP000268084"/>
    </source>
</evidence>
<dbReference type="CDD" id="cd12830">
    <property type="entry name" value="MtCorA-like"/>
    <property type="match status" value="1"/>
</dbReference>
<dbReference type="Pfam" id="PF01544">
    <property type="entry name" value="CorA"/>
    <property type="match status" value="1"/>
</dbReference>
<feature type="transmembrane region" description="Helical" evidence="13">
    <location>
        <begin position="303"/>
        <end position="322"/>
    </location>
</feature>
<evidence type="ECO:0000256" key="5">
    <source>
        <dbReference type="ARBA" id="ARBA00022692"/>
    </source>
</evidence>
<evidence type="ECO:0000256" key="1">
    <source>
        <dbReference type="ARBA" id="ARBA00004651"/>
    </source>
</evidence>
<dbReference type="PANTHER" id="PTHR46494">
    <property type="entry name" value="CORA FAMILY METAL ION TRANSPORTER (EUROFUNG)"/>
    <property type="match status" value="1"/>
</dbReference>
<keyword evidence="6" id="KW-0460">Magnesium</keyword>
<dbReference type="InterPro" id="IPR045861">
    <property type="entry name" value="CorA_cytoplasmic_dom"/>
</dbReference>
<keyword evidence="5 13" id="KW-0812">Transmembrane</keyword>
<evidence type="ECO:0000256" key="10">
    <source>
        <dbReference type="ARBA" id="ARBA00034269"/>
    </source>
</evidence>
<evidence type="ECO:0000256" key="3">
    <source>
        <dbReference type="ARBA" id="ARBA00022448"/>
    </source>
</evidence>
<dbReference type="Gene3D" id="1.20.58.340">
    <property type="entry name" value="Magnesium transport protein CorA, transmembrane region"/>
    <property type="match status" value="2"/>
</dbReference>
<dbReference type="FunFam" id="1.20.58.340:FF:000004">
    <property type="entry name" value="Magnesium transport protein CorA"/>
    <property type="match status" value="1"/>
</dbReference>
<sequence length="360" mass="39981">MPSIPSLSALRRGSRSTGELAPVPSPANNSVIVDCATYFDGVRQSSCERPDDAIARVRAHGSGFVWIGLKEPEMADMAEVATSFGLHELAVEDAINAYQRAKIEQYSSSLFVVIKTVKYVEHESALKAVEIVNSGEIMMFLGADFIVTVRHGDHSGLAGLRQDLERDPARLALGPAAVMHAIADRIVDQYLAVVESVEDDIDEMESLVFDPTAILRTEQIYLLKREVLELRRAIAPLSAPMRRLAEMPNVFVPPEIRTYMRDVEDHLQQVSERVMAFDEILTTLVNAVLAQVATRQNEDMRKISAWAAIALVPTAVAGIYGMNFDFMPELHWTFGYPLALVLIAGICVLLYRTLRKRGWL</sequence>
<accession>A0A3G8ZZQ8</accession>
<dbReference type="Proteomes" id="UP000268084">
    <property type="component" value="Chromosome"/>
</dbReference>
<dbReference type="EMBL" id="CP034170">
    <property type="protein sequence ID" value="AZI59496.1"/>
    <property type="molecule type" value="Genomic_DNA"/>
</dbReference>
<dbReference type="GO" id="GO:0005886">
    <property type="term" value="C:plasma membrane"/>
    <property type="evidence" value="ECO:0007669"/>
    <property type="project" value="UniProtKB-SubCell"/>
</dbReference>
<feature type="region of interest" description="Disordered" evidence="12">
    <location>
        <begin position="1"/>
        <end position="23"/>
    </location>
</feature>
<dbReference type="SUPFAM" id="SSF144083">
    <property type="entry name" value="Magnesium transport protein CorA, transmembrane region"/>
    <property type="match status" value="1"/>
</dbReference>
<dbReference type="SUPFAM" id="SSF143865">
    <property type="entry name" value="CorA soluble domain-like"/>
    <property type="match status" value="1"/>
</dbReference>
<dbReference type="GO" id="GO:0015095">
    <property type="term" value="F:magnesium ion transmembrane transporter activity"/>
    <property type="evidence" value="ECO:0007669"/>
    <property type="project" value="TreeGrafter"/>
</dbReference>
<evidence type="ECO:0000256" key="2">
    <source>
        <dbReference type="ARBA" id="ARBA00009765"/>
    </source>
</evidence>
<protein>
    <submittedName>
        <fullName evidence="14">Magnesium and cobalt transport protein CorA</fullName>
    </submittedName>
</protein>
<keyword evidence="3" id="KW-0813">Transport</keyword>
<name>A0A3G8ZZQ8_9ACTN</name>
<dbReference type="InterPro" id="IPR045863">
    <property type="entry name" value="CorA_TM1_TM2"/>
</dbReference>
<dbReference type="RefSeq" id="WP_124800400.1">
    <property type="nucleotide sequence ID" value="NZ_CP034170.1"/>
</dbReference>
<evidence type="ECO:0000256" key="13">
    <source>
        <dbReference type="SAM" id="Phobius"/>
    </source>
</evidence>
<comment type="subcellular location">
    <subcellularLocation>
        <location evidence="1">Cell membrane</location>
        <topology evidence="1">Multi-pass membrane protein</topology>
    </subcellularLocation>
</comment>
<evidence type="ECO:0000256" key="4">
    <source>
        <dbReference type="ARBA" id="ARBA00022475"/>
    </source>
</evidence>
<dbReference type="InterPro" id="IPR002523">
    <property type="entry name" value="MgTranspt_CorA/ZnTranspt_ZntB"/>
</dbReference>
<comment type="catalytic activity">
    <reaction evidence="10">
        <text>Mg(2+)(in) = Mg(2+)(out)</text>
        <dbReference type="Rhea" id="RHEA:29827"/>
        <dbReference type="ChEBI" id="CHEBI:18420"/>
    </reaction>
</comment>
<dbReference type="PANTHER" id="PTHR46494:SF1">
    <property type="entry name" value="CORA FAMILY METAL ION TRANSPORTER (EUROFUNG)"/>
    <property type="match status" value="1"/>
</dbReference>
<keyword evidence="7 13" id="KW-1133">Transmembrane helix</keyword>
<gene>
    <name evidence="14" type="ORF">EH165_08195</name>
</gene>
<keyword evidence="8" id="KW-0406">Ion transport</keyword>
<keyword evidence="15" id="KW-1185">Reference proteome</keyword>
<evidence type="ECO:0000256" key="11">
    <source>
        <dbReference type="ARBA" id="ARBA00045497"/>
    </source>
</evidence>
<comment type="similarity">
    <text evidence="2">Belongs to the CorA metal ion transporter (MIT) (TC 1.A.35) family.</text>
</comment>
<organism evidence="14 15">
    <name type="scientific">Nakamurella antarctica</name>
    <dbReference type="NCBI Taxonomy" id="1902245"/>
    <lineage>
        <taxon>Bacteria</taxon>
        <taxon>Bacillati</taxon>
        <taxon>Actinomycetota</taxon>
        <taxon>Actinomycetes</taxon>
        <taxon>Nakamurellales</taxon>
        <taxon>Nakamurellaceae</taxon>
        <taxon>Nakamurella</taxon>
    </lineage>
</organism>
<evidence type="ECO:0000256" key="6">
    <source>
        <dbReference type="ARBA" id="ARBA00022842"/>
    </source>
</evidence>
<feature type="transmembrane region" description="Helical" evidence="13">
    <location>
        <begin position="334"/>
        <end position="354"/>
    </location>
</feature>
<dbReference type="KEGG" id="nak:EH165_08195"/>
<dbReference type="GO" id="GO:0015087">
    <property type="term" value="F:cobalt ion transmembrane transporter activity"/>
    <property type="evidence" value="ECO:0007669"/>
    <property type="project" value="TreeGrafter"/>
</dbReference>
<dbReference type="GO" id="GO:0050897">
    <property type="term" value="F:cobalt ion binding"/>
    <property type="evidence" value="ECO:0007669"/>
    <property type="project" value="TreeGrafter"/>
</dbReference>
<proteinExistence type="inferred from homology"/>
<evidence type="ECO:0000256" key="9">
    <source>
        <dbReference type="ARBA" id="ARBA00023136"/>
    </source>
</evidence>
<evidence type="ECO:0000313" key="14">
    <source>
        <dbReference type="EMBL" id="AZI59496.1"/>
    </source>
</evidence>
<reference evidence="14 15" key="1">
    <citation type="submission" date="2018-11" db="EMBL/GenBank/DDBJ databases">
        <authorList>
            <person name="Da X."/>
        </authorList>
    </citation>
    <scope>NUCLEOTIDE SEQUENCE [LARGE SCALE GENOMIC DNA]</scope>
    <source>
        <strain evidence="14 15">S14-144</strain>
    </source>
</reference>
<keyword evidence="4" id="KW-1003">Cell membrane</keyword>
<evidence type="ECO:0000256" key="7">
    <source>
        <dbReference type="ARBA" id="ARBA00022989"/>
    </source>
</evidence>
<keyword evidence="9 13" id="KW-0472">Membrane</keyword>
<comment type="function">
    <text evidence="11">Mediates influx of magnesium ions. Alternates between open and closed states. Activated by low cytoplasmic Mg(2+) levels. Inactive when cytoplasmic Mg(2+) levels are high.</text>
</comment>
<evidence type="ECO:0000256" key="8">
    <source>
        <dbReference type="ARBA" id="ARBA00023065"/>
    </source>
</evidence>
<dbReference type="OrthoDB" id="9803416at2"/>
<evidence type="ECO:0000256" key="12">
    <source>
        <dbReference type="SAM" id="MobiDB-lite"/>
    </source>
</evidence>
<dbReference type="GO" id="GO:0000287">
    <property type="term" value="F:magnesium ion binding"/>
    <property type="evidence" value="ECO:0007669"/>
    <property type="project" value="TreeGrafter"/>
</dbReference>
<dbReference type="Gene3D" id="3.30.460.20">
    <property type="entry name" value="CorA soluble domain-like"/>
    <property type="match status" value="1"/>
</dbReference>